<dbReference type="PANTHER" id="PTHR43606:SF1">
    <property type="entry name" value="PHOD-LIKE PHOSPHATASE METALLOPHOSPHATASE DOMAIN-CONTAINING PROTEIN"/>
    <property type="match status" value="1"/>
</dbReference>
<dbReference type="SUPFAM" id="SSF56300">
    <property type="entry name" value="Metallo-dependent phosphatases"/>
    <property type="match status" value="1"/>
</dbReference>
<name>A0A1Y6BTJ1_9BACT</name>
<feature type="domain" description="PhoD-like phosphatase metallophosphatase" evidence="1">
    <location>
        <begin position="161"/>
        <end position="510"/>
    </location>
</feature>
<dbReference type="CDD" id="cd07389">
    <property type="entry name" value="MPP_PhoD"/>
    <property type="match status" value="1"/>
</dbReference>
<dbReference type="Gene3D" id="3.60.21.70">
    <property type="entry name" value="PhoD-like phosphatase"/>
    <property type="match status" value="1"/>
</dbReference>
<dbReference type="InterPro" id="IPR032093">
    <property type="entry name" value="PhoD_N"/>
</dbReference>
<dbReference type="InterPro" id="IPR052900">
    <property type="entry name" value="Phospholipid_Metab_Enz"/>
</dbReference>
<feature type="domain" description="Phospholipase D N-terminal" evidence="2">
    <location>
        <begin position="55"/>
        <end position="126"/>
    </location>
</feature>
<dbReference type="STRING" id="1513793.SAMN06296036_106116"/>
<dbReference type="OrthoDB" id="327733at2"/>
<dbReference type="Gene3D" id="2.60.40.380">
    <property type="entry name" value="Purple acid phosphatase-like, N-terminal"/>
    <property type="match status" value="1"/>
</dbReference>
<organism evidence="3 4">
    <name type="scientific">Pseudobacteriovorax antillogorgiicola</name>
    <dbReference type="NCBI Taxonomy" id="1513793"/>
    <lineage>
        <taxon>Bacteria</taxon>
        <taxon>Pseudomonadati</taxon>
        <taxon>Bdellovibrionota</taxon>
        <taxon>Oligoflexia</taxon>
        <taxon>Oligoflexales</taxon>
        <taxon>Pseudobacteriovoracaceae</taxon>
        <taxon>Pseudobacteriovorax</taxon>
    </lineage>
</organism>
<keyword evidence="4" id="KW-1185">Reference proteome</keyword>
<evidence type="ECO:0000259" key="2">
    <source>
        <dbReference type="Pfam" id="PF16655"/>
    </source>
</evidence>
<sequence length="527" mass="59988">MDHKDHSEMGVNRRFLLKGGAILGSTAFIGSGIVRGDADQSSPQPLGPTPRMPYGIQWGDLTETDVTLWAACDRPSRLQVEISNDEDFLYFFRKLDGPAALEDDDYTVKLLIDKLPPIDRLYYRVYFIDLETGSRSDIIEGSIPLMKKAKGMTRFLWSGDTAGQGWGINPEWGGMRIYETMRRMKPDFFIHSGDCIYADGPLQEEVELDDGSIWKNIVTPEKRKVAETLKEFRGQYQYNLLDTNIQAFNREVPQYFQWDDHETVNNWYPGEILNDDRYRVKSVDLLAARAKKAFLEFTPIAPRFQINERIYRKFQYGDDLEIFMIDLRSFRAANSPNTQLTPSAATDFLGKEQLNWLKSSLAKSESTWKVIASDIPIGLLVRDGDNFENGANGDGPALGRELEIAQLLSFISDQDIKNIIWLTADVHYAAAHYYNPKKAVFKDFKPFWEFVSGPLHAGTFGPNEFDNTFGPELKFLSIPTNLPANRPPSDGYQFFGCVDIDSKSKKMTVKQINVYGEEKYAVTLIPE</sequence>
<dbReference type="Pfam" id="PF16655">
    <property type="entry name" value="PhoD_N"/>
    <property type="match status" value="1"/>
</dbReference>
<accession>A0A1Y6BTJ1</accession>
<protein>
    <submittedName>
        <fullName evidence="3">Alkaline phosphatase D</fullName>
    </submittedName>
</protein>
<evidence type="ECO:0000313" key="4">
    <source>
        <dbReference type="Proteomes" id="UP000192907"/>
    </source>
</evidence>
<dbReference type="RefSeq" id="WP_132317917.1">
    <property type="nucleotide sequence ID" value="NZ_FWZT01000006.1"/>
</dbReference>
<evidence type="ECO:0000259" key="1">
    <source>
        <dbReference type="Pfam" id="PF09423"/>
    </source>
</evidence>
<dbReference type="AlphaFoldDB" id="A0A1Y6BTJ1"/>
<dbReference type="PANTHER" id="PTHR43606">
    <property type="entry name" value="PHOSPHATASE, PUTATIVE (AFU_ORTHOLOGUE AFUA_6G08710)-RELATED"/>
    <property type="match status" value="1"/>
</dbReference>
<dbReference type="InterPro" id="IPR029052">
    <property type="entry name" value="Metallo-depent_PP-like"/>
</dbReference>
<evidence type="ECO:0000313" key="3">
    <source>
        <dbReference type="EMBL" id="SMF17451.1"/>
    </source>
</evidence>
<dbReference type="Proteomes" id="UP000192907">
    <property type="component" value="Unassembled WGS sequence"/>
</dbReference>
<dbReference type="InterPro" id="IPR018946">
    <property type="entry name" value="PhoD-like_MPP"/>
</dbReference>
<dbReference type="InterPro" id="IPR038607">
    <property type="entry name" value="PhoD-like_sf"/>
</dbReference>
<proteinExistence type="predicted"/>
<dbReference type="Pfam" id="PF09423">
    <property type="entry name" value="PhoD"/>
    <property type="match status" value="1"/>
</dbReference>
<dbReference type="EMBL" id="FWZT01000006">
    <property type="protein sequence ID" value="SMF17451.1"/>
    <property type="molecule type" value="Genomic_DNA"/>
</dbReference>
<reference evidence="4" key="1">
    <citation type="submission" date="2017-04" db="EMBL/GenBank/DDBJ databases">
        <authorList>
            <person name="Varghese N."/>
            <person name="Submissions S."/>
        </authorList>
    </citation>
    <scope>NUCLEOTIDE SEQUENCE [LARGE SCALE GENOMIC DNA]</scope>
    <source>
        <strain evidence="4">RKEM611</strain>
    </source>
</reference>
<gene>
    <name evidence="3" type="ORF">SAMN06296036_106116</name>
</gene>